<protein>
    <submittedName>
        <fullName evidence="2">Uncharacterized protein</fullName>
    </submittedName>
</protein>
<dbReference type="Proteomes" id="UP000615760">
    <property type="component" value="Unassembled WGS sequence"/>
</dbReference>
<keyword evidence="3" id="KW-1185">Reference proteome</keyword>
<accession>A0ABQ1JWA5</accession>
<evidence type="ECO:0000313" key="2">
    <source>
        <dbReference type="EMBL" id="GGB76253.1"/>
    </source>
</evidence>
<feature type="compositionally biased region" description="Basic and acidic residues" evidence="1">
    <location>
        <begin position="53"/>
        <end position="69"/>
    </location>
</feature>
<feature type="compositionally biased region" description="Polar residues" evidence="1">
    <location>
        <begin position="70"/>
        <end position="88"/>
    </location>
</feature>
<proteinExistence type="predicted"/>
<evidence type="ECO:0000313" key="3">
    <source>
        <dbReference type="Proteomes" id="UP000615760"/>
    </source>
</evidence>
<gene>
    <name evidence="2" type="ORF">GCM10007424_15330</name>
</gene>
<reference evidence="3" key="1">
    <citation type="journal article" date="2019" name="Int. J. Syst. Evol. Microbiol.">
        <title>The Global Catalogue of Microorganisms (GCM) 10K type strain sequencing project: providing services to taxonomists for standard genome sequencing and annotation.</title>
        <authorList>
            <consortium name="The Broad Institute Genomics Platform"/>
            <consortium name="The Broad Institute Genome Sequencing Center for Infectious Disease"/>
            <person name="Wu L."/>
            <person name="Ma J."/>
        </authorList>
    </citation>
    <scope>NUCLEOTIDE SEQUENCE [LARGE SCALE GENOMIC DNA]</scope>
    <source>
        <strain evidence="3">CGMCC 1.15461</strain>
    </source>
</reference>
<evidence type="ECO:0000256" key="1">
    <source>
        <dbReference type="SAM" id="MobiDB-lite"/>
    </source>
</evidence>
<sequence length="97" mass="11074">MITNDENKRDDIDKEINRNVTDKKTAAEERKNELPVPEDDPALINPVELATFPEEKETKNPDLEEERSSHLANRTKSVSNRPNITNTDTKPDDNGFL</sequence>
<name>A0ABQ1JWA5_9FLAO</name>
<feature type="region of interest" description="Disordered" evidence="1">
    <location>
        <begin position="1"/>
        <end position="97"/>
    </location>
</feature>
<dbReference type="EMBL" id="BMJE01000003">
    <property type="protein sequence ID" value="GGB76253.1"/>
    <property type="molecule type" value="Genomic_DNA"/>
</dbReference>
<organism evidence="2 3">
    <name type="scientific">Flavobacterium suaedae</name>
    <dbReference type="NCBI Taxonomy" id="1767027"/>
    <lineage>
        <taxon>Bacteria</taxon>
        <taxon>Pseudomonadati</taxon>
        <taxon>Bacteroidota</taxon>
        <taxon>Flavobacteriia</taxon>
        <taxon>Flavobacteriales</taxon>
        <taxon>Flavobacteriaceae</taxon>
        <taxon>Flavobacterium</taxon>
    </lineage>
</organism>
<comment type="caution">
    <text evidence="2">The sequence shown here is derived from an EMBL/GenBank/DDBJ whole genome shotgun (WGS) entry which is preliminary data.</text>
</comment>
<dbReference type="RefSeq" id="WP_188620670.1">
    <property type="nucleotide sequence ID" value="NZ_BMJE01000003.1"/>
</dbReference>
<feature type="compositionally biased region" description="Basic and acidic residues" evidence="1">
    <location>
        <begin position="1"/>
        <end position="33"/>
    </location>
</feature>